<dbReference type="AlphaFoldDB" id="A0A6C0JRR6"/>
<protein>
    <submittedName>
        <fullName evidence="1">Uncharacterized protein</fullName>
    </submittedName>
</protein>
<sequence length="247" mass="27529">MNSVFSTEMQNPVFNKIYTTVKGLVAGAVFSTRQLAILIPHAMQEVASLVMPGTQKKEFVYKVFHLMIDDITFESEEQKQLAIQFVENDLRLFIDLCYQAFTHNFTFKAKTPTQVFDSKQFSSLVDTVARSVSPRSTGMMGAAANYAPELSISNILLVIPTIMQDLAQYSNLTGLQRRDYVIQVIVEVLSAVHTGNATLDMLALFAKEMLPPTIDVLYAAAQNQYIFDAVQTGCSFLKLHSCCAKKT</sequence>
<accession>A0A6C0JRR6</accession>
<proteinExistence type="predicted"/>
<evidence type="ECO:0000313" key="1">
    <source>
        <dbReference type="EMBL" id="QHU08259.1"/>
    </source>
</evidence>
<organism evidence="1">
    <name type="scientific">viral metagenome</name>
    <dbReference type="NCBI Taxonomy" id="1070528"/>
    <lineage>
        <taxon>unclassified sequences</taxon>
        <taxon>metagenomes</taxon>
        <taxon>organismal metagenomes</taxon>
    </lineage>
</organism>
<dbReference type="EMBL" id="MN740695">
    <property type="protein sequence ID" value="QHU08259.1"/>
    <property type="molecule type" value="Genomic_DNA"/>
</dbReference>
<name>A0A6C0JRR6_9ZZZZ</name>
<reference evidence="1" key="1">
    <citation type="journal article" date="2020" name="Nature">
        <title>Giant virus diversity and host interactions through global metagenomics.</title>
        <authorList>
            <person name="Schulz F."/>
            <person name="Roux S."/>
            <person name="Paez-Espino D."/>
            <person name="Jungbluth S."/>
            <person name="Walsh D.A."/>
            <person name="Denef V.J."/>
            <person name="McMahon K.D."/>
            <person name="Konstantinidis K.T."/>
            <person name="Eloe-Fadrosh E.A."/>
            <person name="Kyrpides N.C."/>
            <person name="Woyke T."/>
        </authorList>
    </citation>
    <scope>NUCLEOTIDE SEQUENCE</scope>
    <source>
        <strain evidence="1">GVMAG-S-1062768-28</strain>
    </source>
</reference>